<protein>
    <submittedName>
        <fullName evidence="2">Uncharacterized protein</fullName>
    </submittedName>
</protein>
<keyword evidence="1" id="KW-1133">Transmembrane helix</keyword>
<sequence>MFHFLFFSFQPSHNKTCVILVLAMLSSSFSHHCMHQRVSILVLSYLFLLFLSSWEMISSTFRSWLTAFSILLSSDSCLTCVRLFVFSLIIIFSPRFVCRYP</sequence>
<evidence type="ECO:0000313" key="2">
    <source>
        <dbReference type="EMBL" id="PWY78723.1"/>
    </source>
</evidence>
<dbReference type="VEuPathDB" id="FungiDB:BO83DRAFT_213856"/>
<keyword evidence="3" id="KW-1185">Reference proteome</keyword>
<dbReference type="RefSeq" id="XP_025390515.1">
    <property type="nucleotide sequence ID" value="XM_025526752.1"/>
</dbReference>
<dbReference type="GeneID" id="37048714"/>
<accession>A0A317VWQ7</accession>
<organism evidence="2 3">
    <name type="scientific">Aspergillus eucalypticola (strain CBS 122712 / IBT 29274)</name>
    <dbReference type="NCBI Taxonomy" id="1448314"/>
    <lineage>
        <taxon>Eukaryota</taxon>
        <taxon>Fungi</taxon>
        <taxon>Dikarya</taxon>
        <taxon>Ascomycota</taxon>
        <taxon>Pezizomycotina</taxon>
        <taxon>Eurotiomycetes</taxon>
        <taxon>Eurotiomycetidae</taxon>
        <taxon>Eurotiales</taxon>
        <taxon>Aspergillaceae</taxon>
        <taxon>Aspergillus</taxon>
        <taxon>Aspergillus subgen. Circumdati</taxon>
    </lineage>
</organism>
<dbReference type="Proteomes" id="UP000246171">
    <property type="component" value="Unassembled WGS sequence"/>
</dbReference>
<proteinExistence type="predicted"/>
<keyword evidence="1" id="KW-0472">Membrane</keyword>
<evidence type="ECO:0000256" key="1">
    <source>
        <dbReference type="SAM" id="Phobius"/>
    </source>
</evidence>
<comment type="caution">
    <text evidence="2">The sequence shown here is derived from an EMBL/GenBank/DDBJ whole genome shotgun (WGS) entry which is preliminary data.</text>
</comment>
<dbReference type="EMBL" id="MSFU01000006">
    <property type="protein sequence ID" value="PWY78723.1"/>
    <property type="molecule type" value="Genomic_DNA"/>
</dbReference>
<evidence type="ECO:0000313" key="3">
    <source>
        <dbReference type="Proteomes" id="UP000246171"/>
    </source>
</evidence>
<dbReference type="AlphaFoldDB" id="A0A317VWQ7"/>
<gene>
    <name evidence="2" type="ORF">BO83DRAFT_213856</name>
</gene>
<name>A0A317VWQ7_ASPEC</name>
<reference evidence="2" key="1">
    <citation type="submission" date="2016-12" db="EMBL/GenBank/DDBJ databases">
        <title>The genomes of Aspergillus section Nigri reveals drivers in fungal speciation.</title>
        <authorList>
            <consortium name="DOE Joint Genome Institute"/>
            <person name="Vesth T.C."/>
            <person name="Nybo J."/>
            <person name="Theobald S."/>
            <person name="Brandl J."/>
            <person name="Frisvad J.C."/>
            <person name="Nielsen K.F."/>
            <person name="Lyhne E.K."/>
            <person name="Kogle M.E."/>
            <person name="Kuo A."/>
            <person name="Riley R."/>
            <person name="Clum A."/>
            <person name="Nolan M."/>
            <person name="Lipzen A."/>
            <person name="Salamov A."/>
            <person name="Henrissat B."/>
            <person name="Wiebenga A."/>
            <person name="De vries R.P."/>
            <person name="Grigoriev I.V."/>
            <person name="Mortensen U.H."/>
            <person name="Andersen M.R."/>
            <person name="Baker S.E."/>
        </authorList>
    </citation>
    <scope>NUCLEOTIDE SEQUENCE</scope>
    <source>
        <strain evidence="2">CBS 122712</strain>
    </source>
</reference>
<feature type="transmembrane region" description="Helical" evidence="1">
    <location>
        <begin position="40"/>
        <end position="57"/>
    </location>
</feature>
<keyword evidence="1" id="KW-0812">Transmembrane</keyword>
<dbReference type="OrthoDB" id="10544381at2759"/>
<feature type="transmembrane region" description="Helical" evidence="1">
    <location>
        <begin position="64"/>
        <end position="92"/>
    </location>
</feature>